<organism evidence="1 2">
    <name type="scientific">Polaribacter filamentus</name>
    <dbReference type="NCBI Taxonomy" id="53483"/>
    <lineage>
        <taxon>Bacteria</taxon>
        <taxon>Pseudomonadati</taxon>
        <taxon>Bacteroidota</taxon>
        <taxon>Flavobacteriia</taxon>
        <taxon>Flavobacteriales</taxon>
        <taxon>Flavobacteriaceae</taxon>
    </lineage>
</organism>
<gene>
    <name evidence="1" type="ORF">BST83_05815</name>
</gene>
<dbReference type="Proteomes" id="UP000239522">
    <property type="component" value="Unassembled WGS sequence"/>
</dbReference>
<dbReference type="EMBL" id="MQUA01000013">
    <property type="protein sequence ID" value="PQB06723.1"/>
    <property type="molecule type" value="Genomic_DNA"/>
</dbReference>
<protein>
    <submittedName>
        <fullName evidence="1">Uncharacterized protein</fullName>
    </submittedName>
</protein>
<comment type="caution">
    <text evidence="1">The sequence shown here is derived from an EMBL/GenBank/DDBJ whole genome shotgun (WGS) entry which is preliminary data.</text>
</comment>
<evidence type="ECO:0000313" key="2">
    <source>
        <dbReference type="Proteomes" id="UP000239522"/>
    </source>
</evidence>
<sequence>MPAFVFPGMQGVEISLAIQYSSMENKEGINSEHREEFNRNKIRPYFCYFSSLEKRKGTIFVKTSAKFIYGFYQILLKYSYI</sequence>
<reference evidence="1 2" key="1">
    <citation type="submission" date="2016-11" db="EMBL/GenBank/DDBJ databases">
        <title>Trade-off between light-utilization and light-protection in marine flavobacteria.</title>
        <authorList>
            <person name="Kumagai Y."/>
        </authorList>
    </citation>
    <scope>NUCLEOTIDE SEQUENCE [LARGE SCALE GENOMIC DNA]</scope>
    <source>
        <strain evidence="1 2">ATCC 700397</strain>
    </source>
</reference>
<evidence type="ECO:0000313" key="1">
    <source>
        <dbReference type="EMBL" id="PQB06723.1"/>
    </source>
</evidence>
<keyword evidence="2" id="KW-1185">Reference proteome</keyword>
<name>A0A2S7KW36_9FLAO</name>
<proteinExistence type="predicted"/>
<dbReference type="AlphaFoldDB" id="A0A2S7KW36"/>
<accession>A0A2S7KW36</accession>